<dbReference type="STRING" id="195.ATE51_03128"/>
<organism evidence="3 6">
    <name type="scientific">Campylobacter coli</name>
    <dbReference type="NCBI Taxonomy" id="195"/>
    <lineage>
        <taxon>Bacteria</taxon>
        <taxon>Pseudomonadati</taxon>
        <taxon>Campylobacterota</taxon>
        <taxon>Epsilonproteobacteria</taxon>
        <taxon>Campylobacterales</taxon>
        <taxon>Campylobacteraceae</taxon>
        <taxon>Campylobacter</taxon>
    </lineage>
</organism>
<dbReference type="OrthoDB" id="5359819at2"/>
<protein>
    <submittedName>
        <fullName evidence="3">Exporting protein</fullName>
    </submittedName>
</protein>
<dbReference type="EMBL" id="AACGFG010000007">
    <property type="protein sequence ID" value="EAK4358487.1"/>
    <property type="molecule type" value="Genomic_DNA"/>
</dbReference>
<reference evidence="3 6" key="2">
    <citation type="submission" date="2018-06" db="EMBL/GenBank/DDBJ databases">
        <authorList>
            <consortium name="NARMS: The National Antimicrobial Resistance Monitoring System"/>
        </authorList>
    </citation>
    <scope>NUCLEOTIDE SEQUENCE [LARGE SCALE GENOMIC DNA]</scope>
    <source>
        <strain evidence="4 7">CVM N17C171</strain>
        <strain evidence="3 6">FSIS11807978</strain>
    </source>
</reference>
<keyword evidence="1" id="KW-0732">Signal</keyword>
<gene>
    <name evidence="3" type="ORF">C6T04_06130</name>
    <name evidence="2" type="ORF">CJD00_03415</name>
    <name evidence="4" type="ORF">DYU70_02995</name>
</gene>
<evidence type="ECO:0000313" key="4">
    <source>
        <dbReference type="EMBL" id="EAL9204130.1"/>
    </source>
</evidence>
<proteinExistence type="predicted"/>
<sequence length="176" mass="20969">MSIRLLVFFTLMANCIVLNAAPVFDYTYKFTLKKDERASVEIKELGYDNGVQNFDFYWTLFDNTNIVVHSKFRKYPRQFVMSLRRNLDWVTQTLIPDYKNPHIDRARLILEFSEYKKGEAIFTVYIEDKDSRLEVKFLDPRKMQLTNPPQNNQVVPMIDFNEPQVEPLIQRENTTN</sequence>
<dbReference type="RefSeq" id="WP_002780877.1">
    <property type="nucleotide sequence ID" value="NZ_AANHVQ020000007.1"/>
</dbReference>
<name>A0A0Q2JSM0_CAMCO</name>
<dbReference type="AlphaFoldDB" id="A0A0Q2JSM0"/>
<dbReference type="Proteomes" id="UP000411403">
    <property type="component" value="Unassembled WGS sequence"/>
</dbReference>
<evidence type="ECO:0000313" key="5">
    <source>
        <dbReference type="Proteomes" id="UP000361993"/>
    </source>
</evidence>
<dbReference type="EMBL" id="AACDUL010000004">
    <property type="protein sequence ID" value="EAK1509327.1"/>
    <property type="molecule type" value="Genomic_DNA"/>
</dbReference>
<accession>A0A0Q2JSM0</accession>
<dbReference type="KEGG" id="ccof:VC76_02815"/>
<dbReference type="eggNOG" id="ENOG5031GTA">
    <property type="taxonomic scope" value="Bacteria"/>
</dbReference>
<dbReference type="GeneID" id="66544454"/>
<evidence type="ECO:0000313" key="7">
    <source>
        <dbReference type="Proteomes" id="UP000411403"/>
    </source>
</evidence>
<reference evidence="2 5" key="1">
    <citation type="submission" date="2018-05" db="EMBL/GenBank/DDBJ databases">
        <authorList>
            <consortium name="GenomeTrakr network: Whole genome sequencing for foodborne pathogen traceback"/>
        </authorList>
    </citation>
    <scope>NUCLEOTIDE SEQUENCE [LARGE SCALE GENOMIC DNA]</scope>
    <source>
        <strain evidence="2 5">NC_C6016</strain>
    </source>
</reference>
<feature type="signal peptide" evidence="1">
    <location>
        <begin position="1"/>
        <end position="20"/>
    </location>
</feature>
<feature type="chain" id="PRO_5042680270" evidence="1">
    <location>
        <begin position="21"/>
        <end position="176"/>
    </location>
</feature>
<dbReference type="EMBL" id="AACSIE010000002">
    <property type="protein sequence ID" value="EAL9204130.1"/>
    <property type="molecule type" value="Genomic_DNA"/>
</dbReference>
<dbReference type="Proteomes" id="UP000361993">
    <property type="component" value="Unassembled WGS sequence"/>
</dbReference>
<evidence type="ECO:0000313" key="3">
    <source>
        <dbReference type="EMBL" id="EAK4358487.1"/>
    </source>
</evidence>
<evidence type="ECO:0000313" key="2">
    <source>
        <dbReference type="EMBL" id="EAK1509327.1"/>
    </source>
</evidence>
<evidence type="ECO:0000256" key="1">
    <source>
        <dbReference type="SAM" id="SignalP"/>
    </source>
</evidence>
<comment type="caution">
    <text evidence="3">The sequence shown here is derived from an EMBL/GenBank/DDBJ whole genome shotgun (WGS) entry which is preliminary data.</text>
</comment>
<evidence type="ECO:0000313" key="6">
    <source>
        <dbReference type="Proteomes" id="UP000365807"/>
    </source>
</evidence>
<dbReference type="KEGG" id="ccoo:ATE51_03128"/>
<dbReference type="Proteomes" id="UP000365807">
    <property type="component" value="Unassembled WGS sequence"/>
</dbReference>